<name>A0A7J3XZV8_9CREN</name>
<accession>A0A7J3XZV8</accession>
<comment type="caution">
    <text evidence="1">The sequence shown here is derived from an EMBL/GenBank/DDBJ whole genome shotgun (WGS) entry which is preliminary data.</text>
</comment>
<organism evidence="1">
    <name type="scientific">Thermogladius calderae</name>
    <dbReference type="NCBI Taxonomy" id="1200300"/>
    <lineage>
        <taxon>Archaea</taxon>
        <taxon>Thermoproteota</taxon>
        <taxon>Thermoprotei</taxon>
        <taxon>Desulfurococcales</taxon>
        <taxon>Desulfurococcaceae</taxon>
        <taxon>Thermogladius</taxon>
    </lineage>
</organism>
<protein>
    <submittedName>
        <fullName evidence="1">Uncharacterized protein</fullName>
    </submittedName>
</protein>
<sequence>MYSHVYDALGFSQLGLDDEKSRRIILDVLDLVTQGLSSKPDLETVLRRIRRFKPQVNELISLRLLELVEKPTREQLEFIIYNGGRAVVNEVSKLYKLAREYGREDLISALQYAWSKFGIRSPVQCPKCGFNSIMPDYSCFVCGAVVGEKYIREALGFSEKLRLFIETGSVSELRVAVERGYVLLGEDGVHHPLYKPPKPTLLFQVYLKPGEISTIIQEIDNREQPF</sequence>
<reference evidence="1" key="1">
    <citation type="journal article" date="2020" name="mSystems">
        <title>Genome- and Community-Level Interaction Insights into Carbon Utilization and Element Cycling Functions of Hydrothermarchaeota in Hydrothermal Sediment.</title>
        <authorList>
            <person name="Zhou Z."/>
            <person name="Liu Y."/>
            <person name="Xu W."/>
            <person name="Pan J."/>
            <person name="Luo Z.H."/>
            <person name="Li M."/>
        </authorList>
    </citation>
    <scope>NUCLEOTIDE SEQUENCE [LARGE SCALE GENOMIC DNA]</scope>
    <source>
        <strain evidence="1">SpSt-110</strain>
    </source>
</reference>
<dbReference type="AlphaFoldDB" id="A0A7J3XZV8"/>
<evidence type="ECO:0000313" key="1">
    <source>
        <dbReference type="EMBL" id="HHP68093.1"/>
    </source>
</evidence>
<proteinExistence type="predicted"/>
<dbReference type="EMBL" id="DRYK01000061">
    <property type="protein sequence ID" value="HHP68093.1"/>
    <property type="molecule type" value="Genomic_DNA"/>
</dbReference>
<gene>
    <name evidence="1" type="ORF">ENM60_04835</name>
</gene>